<dbReference type="RefSeq" id="WP_188848546.1">
    <property type="nucleotide sequence ID" value="NZ_BMJJ01000001.1"/>
</dbReference>
<evidence type="ECO:0000256" key="6">
    <source>
        <dbReference type="ARBA" id="ARBA00022989"/>
    </source>
</evidence>
<keyword evidence="6 10" id="KW-1133">Transmembrane helix</keyword>
<dbReference type="GO" id="GO:0005886">
    <property type="term" value="C:plasma membrane"/>
    <property type="evidence" value="ECO:0007669"/>
    <property type="project" value="UniProtKB-SubCell"/>
</dbReference>
<feature type="transmembrane region" description="Helical" evidence="10">
    <location>
        <begin position="291"/>
        <end position="312"/>
    </location>
</feature>
<evidence type="ECO:0000256" key="1">
    <source>
        <dbReference type="ARBA" id="ARBA00004429"/>
    </source>
</evidence>
<evidence type="ECO:0000313" key="11">
    <source>
        <dbReference type="EMBL" id="GGD02366.1"/>
    </source>
</evidence>
<gene>
    <name evidence="11" type="ORF">GCM10011335_01300</name>
</gene>
<feature type="transmembrane region" description="Helical" evidence="10">
    <location>
        <begin position="138"/>
        <end position="162"/>
    </location>
</feature>
<keyword evidence="3" id="KW-0050">Antiport</keyword>
<keyword evidence="12" id="KW-1185">Reference proteome</keyword>
<organism evidence="11 12">
    <name type="scientific">Aureimonas glaciei</name>
    <dbReference type="NCBI Taxonomy" id="1776957"/>
    <lineage>
        <taxon>Bacteria</taxon>
        <taxon>Pseudomonadati</taxon>
        <taxon>Pseudomonadota</taxon>
        <taxon>Alphaproteobacteria</taxon>
        <taxon>Hyphomicrobiales</taxon>
        <taxon>Aurantimonadaceae</taxon>
        <taxon>Aureimonas</taxon>
    </lineage>
</organism>
<proteinExistence type="predicted"/>
<sequence length="467" mass="49022">MDAPRSPDSRLPPAPLTSSWSGHLGAMLRLGLPLAGVQLAQMSINVTDTVMIGWLGPKPLAAAVLATQAFFLFWMFGSGFAQAVMPVAAHAAGRGDVRGVRRSVRMGLWVILAYGALAMVPLWNLEAILLALGQDAEVAALAGAFTHVLQWSMFPALVIAGLRSYLSVLDRAHIVLGVTLFGALVNALGDYALIFGHFGLPALGMQGAAVASVVTNLAMCAILFAYTALSPQLKPYELYVRFWRPDWPAFFDVLRLGWPISTTIIAEVGLFAAASIMMGWLGAIALAAHGIALQLASIAFMVPLGLSNAATVRVGRAHGAQDWRGLGRAAHTGLALAVAIAVLGALLFFVAPTGLIGLYLDGRDPDAAAVLAIGVPLLAVAAAFQVFDAVQVMAAGLLRGIRDTRVPMLMAVFSYWAVGMPVAYVLGFVFDFGGPGVWAGLASGLFLAALLMTQRFHRRVALGLTAG</sequence>
<feature type="transmembrane region" description="Helical" evidence="10">
    <location>
        <begin position="367"/>
        <end position="387"/>
    </location>
</feature>
<feature type="transmembrane region" description="Helical" evidence="10">
    <location>
        <begin position="106"/>
        <end position="132"/>
    </location>
</feature>
<dbReference type="Pfam" id="PF01554">
    <property type="entry name" value="MatE"/>
    <property type="match status" value="2"/>
</dbReference>
<evidence type="ECO:0000256" key="8">
    <source>
        <dbReference type="ARBA" id="ARBA00023136"/>
    </source>
</evidence>
<dbReference type="PANTHER" id="PTHR43298:SF2">
    <property type="entry name" value="FMN_FAD EXPORTER YEEO-RELATED"/>
    <property type="match status" value="1"/>
</dbReference>
<evidence type="ECO:0000313" key="12">
    <source>
        <dbReference type="Proteomes" id="UP000613160"/>
    </source>
</evidence>
<keyword evidence="4" id="KW-1003">Cell membrane</keyword>
<dbReference type="NCBIfam" id="TIGR00797">
    <property type="entry name" value="matE"/>
    <property type="match status" value="1"/>
</dbReference>
<evidence type="ECO:0000256" key="4">
    <source>
        <dbReference type="ARBA" id="ARBA00022475"/>
    </source>
</evidence>
<evidence type="ECO:0000256" key="10">
    <source>
        <dbReference type="SAM" id="Phobius"/>
    </source>
</evidence>
<dbReference type="EMBL" id="BMJJ01000001">
    <property type="protein sequence ID" value="GGD02366.1"/>
    <property type="molecule type" value="Genomic_DNA"/>
</dbReference>
<dbReference type="GO" id="GO:0006811">
    <property type="term" value="P:monoatomic ion transport"/>
    <property type="evidence" value="ECO:0007669"/>
    <property type="project" value="UniProtKB-KW"/>
</dbReference>
<dbReference type="AlphaFoldDB" id="A0A916V2K1"/>
<dbReference type="CDD" id="cd13131">
    <property type="entry name" value="MATE_NorM_like"/>
    <property type="match status" value="1"/>
</dbReference>
<dbReference type="GO" id="GO:0015297">
    <property type="term" value="F:antiporter activity"/>
    <property type="evidence" value="ECO:0007669"/>
    <property type="project" value="UniProtKB-KW"/>
</dbReference>
<protein>
    <recommendedName>
        <fullName evidence="9">Multidrug-efflux transporter</fullName>
    </recommendedName>
</protein>
<evidence type="ECO:0000256" key="5">
    <source>
        <dbReference type="ARBA" id="ARBA00022692"/>
    </source>
</evidence>
<dbReference type="PIRSF" id="PIRSF006603">
    <property type="entry name" value="DinF"/>
    <property type="match status" value="1"/>
</dbReference>
<feature type="transmembrane region" description="Helical" evidence="10">
    <location>
        <begin position="174"/>
        <end position="195"/>
    </location>
</feature>
<feature type="transmembrane region" description="Helical" evidence="10">
    <location>
        <begin position="60"/>
        <end position="85"/>
    </location>
</feature>
<keyword evidence="2" id="KW-0813">Transport</keyword>
<reference evidence="11" key="1">
    <citation type="journal article" date="2014" name="Int. J. Syst. Evol. Microbiol.">
        <title>Complete genome sequence of Corynebacterium casei LMG S-19264T (=DSM 44701T), isolated from a smear-ripened cheese.</title>
        <authorList>
            <consortium name="US DOE Joint Genome Institute (JGI-PGF)"/>
            <person name="Walter F."/>
            <person name="Albersmeier A."/>
            <person name="Kalinowski J."/>
            <person name="Ruckert C."/>
        </authorList>
    </citation>
    <scope>NUCLEOTIDE SEQUENCE</scope>
    <source>
        <strain evidence="11">CGMCC 1.15493</strain>
    </source>
</reference>
<dbReference type="InterPro" id="IPR050222">
    <property type="entry name" value="MATE_MdtK"/>
</dbReference>
<feature type="transmembrane region" description="Helical" evidence="10">
    <location>
        <begin position="264"/>
        <end position="285"/>
    </location>
</feature>
<evidence type="ECO:0000256" key="2">
    <source>
        <dbReference type="ARBA" id="ARBA00022448"/>
    </source>
</evidence>
<keyword evidence="8 10" id="KW-0472">Membrane</keyword>
<dbReference type="InterPro" id="IPR048279">
    <property type="entry name" value="MdtK-like"/>
</dbReference>
<evidence type="ECO:0000256" key="9">
    <source>
        <dbReference type="ARBA" id="ARBA00031636"/>
    </source>
</evidence>
<keyword evidence="5 10" id="KW-0812">Transmembrane</keyword>
<accession>A0A916V2K1</accession>
<evidence type="ECO:0000256" key="3">
    <source>
        <dbReference type="ARBA" id="ARBA00022449"/>
    </source>
</evidence>
<reference evidence="11" key="2">
    <citation type="submission" date="2020-09" db="EMBL/GenBank/DDBJ databases">
        <authorList>
            <person name="Sun Q."/>
            <person name="Zhou Y."/>
        </authorList>
    </citation>
    <scope>NUCLEOTIDE SEQUENCE</scope>
    <source>
        <strain evidence="11">CGMCC 1.15493</strain>
    </source>
</reference>
<dbReference type="PANTHER" id="PTHR43298">
    <property type="entry name" value="MULTIDRUG RESISTANCE PROTEIN NORM-RELATED"/>
    <property type="match status" value="1"/>
</dbReference>
<feature type="transmembrane region" description="Helical" evidence="10">
    <location>
        <begin position="408"/>
        <end position="430"/>
    </location>
</feature>
<feature type="transmembrane region" description="Helical" evidence="10">
    <location>
        <begin position="436"/>
        <end position="453"/>
    </location>
</feature>
<evidence type="ECO:0000256" key="7">
    <source>
        <dbReference type="ARBA" id="ARBA00023065"/>
    </source>
</evidence>
<comment type="caution">
    <text evidence="11">The sequence shown here is derived from an EMBL/GenBank/DDBJ whole genome shotgun (WGS) entry which is preliminary data.</text>
</comment>
<feature type="transmembrane region" description="Helical" evidence="10">
    <location>
        <begin position="207"/>
        <end position="229"/>
    </location>
</feature>
<comment type="subcellular location">
    <subcellularLocation>
        <location evidence="1">Cell inner membrane</location>
        <topology evidence="1">Multi-pass membrane protein</topology>
    </subcellularLocation>
</comment>
<dbReference type="InterPro" id="IPR002528">
    <property type="entry name" value="MATE_fam"/>
</dbReference>
<feature type="transmembrane region" description="Helical" evidence="10">
    <location>
        <begin position="333"/>
        <end position="355"/>
    </location>
</feature>
<keyword evidence="7" id="KW-0406">Ion transport</keyword>
<dbReference type="Proteomes" id="UP000613160">
    <property type="component" value="Unassembled WGS sequence"/>
</dbReference>
<dbReference type="GO" id="GO:0042910">
    <property type="term" value="F:xenobiotic transmembrane transporter activity"/>
    <property type="evidence" value="ECO:0007669"/>
    <property type="project" value="InterPro"/>
</dbReference>
<name>A0A916V2K1_9HYPH</name>